<dbReference type="Proteomes" id="UP000186817">
    <property type="component" value="Unassembled WGS sequence"/>
</dbReference>
<dbReference type="PANTHER" id="PTHR11224:SF10">
    <property type="entry name" value="IP09428P-RELATED"/>
    <property type="match status" value="1"/>
</dbReference>
<gene>
    <name evidence="8" type="primary">CP2</name>
    <name evidence="8" type="ORF">AK812_SmicGene45877</name>
</gene>
<dbReference type="Pfam" id="PF00112">
    <property type="entry name" value="Peptidase_C1"/>
    <property type="match status" value="1"/>
</dbReference>
<dbReference type="InterPro" id="IPR038765">
    <property type="entry name" value="Papain-like_cys_pep_sf"/>
</dbReference>
<keyword evidence="4 5" id="KW-0862">Zinc</keyword>
<dbReference type="EMBL" id="LSRX01003554">
    <property type="protein sequence ID" value="OLP74545.1"/>
    <property type="molecule type" value="Genomic_DNA"/>
</dbReference>
<dbReference type="FunFam" id="4.10.1000.10:FF:000001">
    <property type="entry name" value="zinc finger CCCH domain-containing protein 15-like"/>
    <property type="match status" value="1"/>
</dbReference>
<dbReference type="InterPro" id="IPR045072">
    <property type="entry name" value="MKRN-like"/>
</dbReference>
<dbReference type="PROSITE" id="PS50103">
    <property type="entry name" value="ZF_C3H1"/>
    <property type="match status" value="2"/>
</dbReference>
<feature type="zinc finger region" description="C3H1-type" evidence="5">
    <location>
        <begin position="126"/>
        <end position="152"/>
    </location>
</feature>
<dbReference type="PANTHER" id="PTHR11224">
    <property type="entry name" value="MAKORIN-RELATED"/>
    <property type="match status" value="1"/>
</dbReference>
<sequence>TRSTARGSARLRDAFEVLSSSHFDDGMLHELLRGSCPTLQDAETASPTPAAFKRLHAFSFWCGVCGQPDPPSLRLCACMRCSDEAFWHKTCLTVFALWSPPKAMAYMWQKPRGIQKPKANLLDFVHRTTMCKFYQTGRCTKGYSCTFAHSEDQLQSQPDLYKTSLCSKFTRKGFCKNGDQCKYAHGTEELRDPTNQAPPPQEAPIQRWFPQELPMREQSKQSTRSSASSQSPQSFAGFALDFSVRIRDWSEAEAEYSEVPEVKKGEKEKEAEEMEELSSDETCTPSASGSADWSPDSLAASLASLDWSPQVTESEHVRIKNTFLEFGEPSKDENPLRPEPRQILFKARRKEGTELDLRRSEALRRPFLELHLLEGLQGLFVDGCWQLEDDAVEALASLHFSGRCVVDWFRCAEGLGMGSGARGPGLAPVTNPGLNLWQLGQEVEVVILSEGYRGQWVAANIVSKVVFAGQSPEPCFNILVQKTEACSQAVGFSGRVAFRIRRRHLRQKSGIYQETRTASPLVDRDRQRQLQAVTVLGWGVSEASVEYWIIENAWGQDWGENGYAKIAVGDVAKKRGILLEEFVFAGTPLNPKANFERSVLMRLMPTVQVLFG</sequence>
<comment type="caution">
    <text evidence="8">The sequence shown here is derived from an EMBL/GenBank/DDBJ whole genome shotgun (WGS) entry which is preliminary data.</text>
</comment>
<evidence type="ECO:0000256" key="2">
    <source>
        <dbReference type="ARBA" id="ARBA00022737"/>
    </source>
</evidence>
<dbReference type="GO" id="GO:0008234">
    <property type="term" value="F:cysteine-type peptidase activity"/>
    <property type="evidence" value="ECO:0007669"/>
    <property type="project" value="InterPro"/>
</dbReference>
<feature type="region of interest" description="Disordered" evidence="6">
    <location>
        <begin position="254"/>
        <end position="295"/>
    </location>
</feature>
<dbReference type="GO" id="GO:0008270">
    <property type="term" value="F:zinc ion binding"/>
    <property type="evidence" value="ECO:0007669"/>
    <property type="project" value="UniProtKB-KW"/>
</dbReference>
<name>A0A1Q9BV60_SYMMI</name>
<evidence type="ECO:0000256" key="5">
    <source>
        <dbReference type="PROSITE-ProRule" id="PRU00723"/>
    </source>
</evidence>
<evidence type="ECO:0000256" key="6">
    <source>
        <dbReference type="SAM" id="MobiDB-lite"/>
    </source>
</evidence>
<dbReference type="GO" id="GO:0000209">
    <property type="term" value="P:protein polyubiquitination"/>
    <property type="evidence" value="ECO:0007669"/>
    <property type="project" value="InterPro"/>
</dbReference>
<keyword evidence="1 5" id="KW-0479">Metal-binding</keyword>
<organism evidence="8 9">
    <name type="scientific">Symbiodinium microadriaticum</name>
    <name type="common">Dinoflagellate</name>
    <name type="synonym">Zooxanthella microadriatica</name>
    <dbReference type="NCBI Taxonomy" id="2951"/>
    <lineage>
        <taxon>Eukaryota</taxon>
        <taxon>Sar</taxon>
        <taxon>Alveolata</taxon>
        <taxon>Dinophyceae</taxon>
        <taxon>Suessiales</taxon>
        <taxon>Symbiodiniaceae</taxon>
        <taxon>Symbiodinium</taxon>
    </lineage>
</organism>
<evidence type="ECO:0000313" key="9">
    <source>
        <dbReference type="Proteomes" id="UP000186817"/>
    </source>
</evidence>
<feature type="compositionally biased region" description="Basic and acidic residues" evidence="6">
    <location>
        <begin position="260"/>
        <end position="270"/>
    </location>
</feature>
<feature type="domain" description="C3H1-type" evidence="7">
    <location>
        <begin position="160"/>
        <end position="188"/>
    </location>
</feature>
<dbReference type="SMART" id="SM00356">
    <property type="entry name" value="ZnF_C3H1"/>
    <property type="match status" value="2"/>
</dbReference>
<dbReference type="GO" id="GO:0061630">
    <property type="term" value="F:ubiquitin protein ligase activity"/>
    <property type="evidence" value="ECO:0007669"/>
    <property type="project" value="InterPro"/>
</dbReference>
<feature type="domain" description="C3H1-type" evidence="7">
    <location>
        <begin position="126"/>
        <end position="152"/>
    </location>
</feature>
<evidence type="ECO:0000256" key="1">
    <source>
        <dbReference type="ARBA" id="ARBA00022723"/>
    </source>
</evidence>
<dbReference type="SUPFAM" id="SSF54001">
    <property type="entry name" value="Cysteine proteinases"/>
    <property type="match status" value="1"/>
</dbReference>
<dbReference type="Gene3D" id="4.10.1000.10">
    <property type="entry name" value="Zinc finger, CCCH-type"/>
    <property type="match status" value="2"/>
</dbReference>
<evidence type="ECO:0000256" key="3">
    <source>
        <dbReference type="ARBA" id="ARBA00022771"/>
    </source>
</evidence>
<feature type="zinc finger region" description="C3H1-type" evidence="5">
    <location>
        <begin position="160"/>
        <end position="188"/>
    </location>
</feature>
<dbReference type="AlphaFoldDB" id="A0A1Q9BV60"/>
<reference evidence="8 9" key="1">
    <citation type="submission" date="2016-02" db="EMBL/GenBank/DDBJ databases">
        <title>Genome analysis of coral dinoflagellate symbionts highlights evolutionary adaptations to a symbiotic lifestyle.</title>
        <authorList>
            <person name="Aranda M."/>
            <person name="Li Y."/>
            <person name="Liew Y.J."/>
            <person name="Baumgarten S."/>
            <person name="Simakov O."/>
            <person name="Wilson M."/>
            <person name="Piel J."/>
            <person name="Ashoor H."/>
            <person name="Bougouffa S."/>
            <person name="Bajic V.B."/>
            <person name="Ryu T."/>
            <person name="Ravasi T."/>
            <person name="Bayer T."/>
            <person name="Micklem G."/>
            <person name="Kim H."/>
            <person name="Bhak J."/>
            <person name="Lajeunesse T.C."/>
            <person name="Voolstra C.R."/>
        </authorList>
    </citation>
    <scope>NUCLEOTIDE SEQUENCE [LARGE SCALE GENOMIC DNA]</scope>
    <source>
        <strain evidence="8 9">CCMP2467</strain>
    </source>
</reference>
<feature type="non-terminal residue" evidence="8">
    <location>
        <position position="1"/>
    </location>
</feature>
<keyword evidence="9" id="KW-1185">Reference proteome</keyword>
<dbReference type="GO" id="GO:0006508">
    <property type="term" value="P:proteolysis"/>
    <property type="evidence" value="ECO:0007669"/>
    <property type="project" value="InterPro"/>
</dbReference>
<keyword evidence="3 5" id="KW-0863">Zinc-finger</keyword>
<feature type="compositionally biased region" description="Polar residues" evidence="6">
    <location>
        <begin position="280"/>
        <end position="289"/>
    </location>
</feature>
<dbReference type="InterPro" id="IPR000668">
    <property type="entry name" value="Peptidase_C1A_C"/>
</dbReference>
<dbReference type="OrthoDB" id="410307at2759"/>
<dbReference type="SUPFAM" id="SSF90229">
    <property type="entry name" value="CCCH zinc finger"/>
    <property type="match status" value="2"/>
</dbReference>
<proteinExistence type="predicted"/>
<evidence type="ECO:0000259" key="7">
    <source>
        <dbReference type="PROSITE" id="PS50103"/>
    </source>
</evidence>
<dbReference type="Pfam" id="PF00642">
    <property type="entry name" value="zf-CCCH"/>
    <property type="match status" value="1"/>
</dbReference>
<evidence type="ECO:0000313" key="8">
    <source>
        <dbReference type="EMBL" id="OLP74545.1"/>
    </source>
</evidence>
<dbReference type="Pfam" id="PF14608">
    <property type="entry name" value="zf-CCCH_2"/>
    <property type="match status" value="1"/>
</dbReference>
<dbReference type="InterPro" id="IPR000571">
    <property type="entry name" value="Znf_CCCH"/>
</dbReference>
<dbReference type="Gene3D" id="3.90.70.10">
    <property type="entry name" value="Cysteine proteinases"/>
    <property type="match status" value="1"/>
</dbReference>
<accession>A0A1Q9BV60</accession>
<evidence type="ECO:0000256" key="4">
    <source>
        <dbReference type="ARBA" id="ARBA00022833"/>
    </source>
</evidence>
<keyword evidence="2" id="KW-0677">Repeat</keyword>
<dbReference type="InterPro" id="IPR036855">
    <property type="entry name" value="Znf_CCCH_sf"/>
</dbReference>
<protein>
    <submittedName>
        <fullName evidence="8">Cathepsin B-like CP2</fullName>
    </submittedName>
</protein>